<dbReference type="KEGG" id="fmr:Fuma_01435"/>
<evidence type="ECO:0000313" key="2">
    <source>
        <dbReference type="EMBL" id="APZ91839.1"/>
    </source>
</evidence>
<dbReference type="STRING" id="1891926.Fuma_01435"/>
<dbReference type="SMART" id="SM00331">
    <property type="entry name" value="PP2C_SIG"/>
    <property type="match status" value="1"/>
</dbReference>
<feature type="domain" description="PPM-type phosphatase" evidence="1">
    <location>
        <begin position="41"/>
        <end position="277"/>
    </location>
</feature>
<dbReference type="AlphaFoldDB" id="A0A1P8WCR9"/>
<dbReference type="EC" id="3.1.3.16" evidence="2"/>
<dbReference type="CDD" id="cd00143">
    <property type="entry name" value="PP2Cc"/>
    <property type="match status" value="1"/>
</dbReference>
<proteinExistence type="predicted"/>
<dbReference type="PROSITE" id="PS51746">
    <property type="entry name" value="PPM_2"/>
    <property type="match status" value="1"/>
</dbReference>
<dbReference type="PANTHER" id="PTHR47992">
    <property type="entry name" value="PROTEIN PHOSPHATASE"/>
    <property type="match status" value="1"/>
</dbReference>
<gene>
    <name evidence="2" type="primary">stp</name>
    <name evidence="2" type="ORF">Fuma_01435</name>
</gene>
<organism evidence="2 3">
    <name type="scientific">Fuerstiella marisgermanici</name>
    <dbReference type="NCBI Taxonomy" id="1891926"/>
    <lineage>
        <taxon>Bacteria</taxon>
        <taxon>Pseudomonadati</taxon>
        <taxon>Planctomycetota</taxon>
        <taxon>Planctomycetia</taxon>
        <taxon>Planctomycetales</taxon>
        <taxon>Planctomycetaceae</taxon>
        <taxon>Fuerstiella</taxon>
    </lineage>
</organism>
<name>A0A1P8WCR9_9PLAN</name>
<dbReference type="GO" id="GO:0004722">
    <property type="term" value="F:protein serine/threonine phosphatase activity"/>
    <property type="evidence" value="ECO:0007669"/>
    <property type="project" value="UniProtKB-EC"/>
</dbReference>
<keyword evidence="3" id="KW-1185">Reference proteome</keyword>
<dbReference type="Proteomes" id="UP000187735">
    <property type="component" value="Chromosome"/>
</dbReference>
<dbReference type="InterPro" id="IPR015655">
    <property type="entry name" value="PP2C"/>
</dbReference>
<evidence type="ECO:0000313" key="3">
    <source>
        <dbReference type="Proteomes" id="UP000187735"/>
    </source>
</evidence>
<dbReference type="SUPFAM" id="SSF81606">
    <property type="entry name" value="PP2C-like"/>
    <property type="match status" value="1"/>
</dbReference>
<dbReference type="Gene3D" id="3.60.40.10">
    <property type="entry name" value="PPM-type phosphatase domain"/>
    <property type="match status" value="1"/>
</dbReference>
<sequence>MIEKITMSTSLLTFAITDAGLARRRNEDCFLVASAESDATIVASRTAAATASIEGGDQQLLAVADGMGWHAAGNLASAIAINTLRASLNRLHVAASEKGRSARDRMLLDGLRQTVRQANRRIFHESSEHPELSGMGTTLTAALVHDRNVWIAHVGDSRCYVVRNSELIQLTTDHNLATLLKQIDPDSVDSGSGANVLWNCLGGTDIRDLEIEVKQCVLQPSDYLLLCTDGLVKHVDDEEISSVISSAATPEQACRRLVEMAKQRGGRDNITIVLGQHQDCGQLEPVGSASASDHTNTDLADTWIEHTIGPLGTA</sequence>
<dbReference type="EMBL" id="CP017641">
    <property type="protein sequence ID" value="APZ91839.1"/>
    <property type="molecule type" value="Genomic_DNA"/>
</dbReference>
<dbReference type="Pfam" id="PF13672">
    <property type="entry name" value="PP2C_2"/>
    <property type="match status" value="1"/>
</dbReference>
<reference evidence="2 3" key="1">
    <citation type="journal article" date="2016" name="Front. Microbiol.">
        <title>Fuerstia marisgermanicae gen. nov., sp. nov., an Unusual Member of the Phylum Planctomycetes from the German Wadden Sea.</title>
        <authorList>
            <person name="Kohn T."/>
            <person name="Heuer A."/>
            <person name="Jogler M."/>
            <person name="Vollmers J."/>
            <person name="Boedeker C."/>
            <person name="Bunk B."/>
            <person name="Rast P."/>
            <person name="Borchert D."/>
            <person name="Glockner I."/>
            <person name="Freese H.M."/>
            <person name="Klenk H.P."/>
            <person name="Overmann J."/>
            <person name="Kaster A.K."/>
            <person name="Rohde M."/>
            <person name="Wiegand S."/>
            <person name="Jogler C."/>
        </authorList>
    </citation>
    <scope>NUCLEOTIDE SEQUENCE [LARGE SCALE GENOMIC DNA]</scope>
    <source>
        <strain evidence="2 3">NH11</strain>
    </source>
</reference>
<keyword evidence="2" id="KW-0378">Hydrolase</keyword>
<dbReference type="SMART" id="SM00332">
    <property type="entry name" value="PP2Cc"/>
    <property type="match status" value="1"/>
</dbReference>
<evidence type="ECO:0000259" key="1">
    <source>
        <dbReference type="PROSITE" id="PS51746"/>
    </source>
</evidence>
<protein>
    <submittedName>
        <fullName evidence="2">Serine/threonine phosphatase stp</fullName>
        <ecNumber evidence="2">3.1.3.16</ecNumber>
    </submittedName>
</protein>
<accession>A0A1P8WCR9</accession>
<dbReference type="InterPro" id="IPR036457">
    <property type="entry name" value="PPM-type-like_dom_sf"/>
</dbReference>
<dbReference type="InterPro" id="IPR001932">
    <property type="entry name" value="PPM-type_phosphatase-like_dom"/>
</dbReference>